<dbReference type="Proteomes" id="UP000299102">
    <property type="component" value="Unassembled WGS sequence"/>
</dbReference>
<keyword evidence="7" id="KW-0325">Glycoprotein</keyword>
<dbReference type="EMBL" id="BGZK01000769">
    <property type="protein sequence ID" value="GBP59748.1"/>
    <property type="molecule type" value="Genomic_DNA"/>
</dbReference>
<dbReference type="EC" id="3.1.3.2" evidence="3"/>
<dbReference type="Pfam" id="PF00328">
    <property type="entry name" value="His_Phos_2"/>
    <property type="match status" value="1"/>
</dbReference>
<evidence type="ECO:0000313" key="9">
    <source>
        <dbReference type="Proteomes" id="UP000299102"/>
    </source>
</evidence>
<dbReference type="InterPro" id="IPR050645">
    <property type="entry name" value="Histidine_acid_phosphatase"/>
</dbReference>
<dbReference type="GO" id="GO:0003993">
    <property type="term" value="F:acid phosphatase activity"/>
    <property type="evidence" value="ECO:0007669"/>
    <property type="project" value="UniProtKB-EC"/>
</dbReference>
<dbReference type="SUPFAM" id="SSF53254">
    <property type="entry name" value="Phosphoglycerate mutase-like"/>
    <property type="match status" value="1"/>
</dbReference>
<evidence type="ECO:0000256" key="7">
    <source>
        <dbReference type="ARBA" id="ARBA00023180"/>
    </source>
</evidence>
<reference evidence="8 9" key="1">
    <citation type="journal article" date="2019" name="Commun. Biol.">
        <title>The bagworm genome reveals a unique fibroin gene that provides high tensile strength.</title>
        <authorList>
            <person name="Kono N."/>
            <person name="Nakamura H."/>
            <person name="Ohtoshi R."/>
            <person name="Tomita M."/>
            <person name="Numata K."/>
            <person name="Arakawa K."/>
        </authorList>
    </citation>
    <scope>NUCLEOTIDE SEQUENCE [LARGE SCALE GENOMIC DNA]</scope>
</reference>
<dbReference type="InterPro" id="IPR000560">
    <property type="entry name" value="His_Pase_clade-2"/>
</dbReference>
<evidence type="ECO:0000256" key="2">
    <source>
        <dbReference type="ARBA" id="ARBA00005375"/>
    </source>
</evidence>
<keyword evidence="5" id="KW-0378">Hydrolase</keyword>
<evidence type="ECO:0000313" key="8">
    <source>
        <dbReference type="EMBL" id="GBP59748.1"/>
    </source>
</evidence>
<dbReference type="PANTHER" id="PTHR11567">
    <property type="entry name" value="ACID PHOSPHATASE-RELATED"/>
    <property type="match status" value="1"/>
</dbReference>
<sequence>MQNNNCQRPIRTYGSRGRDVAARTAGRHGAGARALVVDLISDRSGIIMIAALILLVSAVSASNEPGEIVVNHVERADDAVADTDLLMAFVIFRHGDRTPDDEELDLNQGQEQKTKNYFPYGLKALTNVPWALDSAFHPTCSFNFATNYGFNLDEAEAGKMRGYRVGEFLRQRYDGFLSRLYLPGEISVRCTGYDRTKMTALTALAALYAPPPAQKWNPTLDWQPVPYDVLPNTEDNLLYWYFCPRYLWLRNRMYERPEVQQKLKPYDNLYKKLSEYTKTNISTPEDVFYLDNLFQAEANVGIRLPKWAIEMMPQIKEMTKIEFELEFYTDELIRLASGVLISSILDEIEEVIKRGDKEPSPKMRLYSAHENNVAALMAAVRVFRPHQPKYGATFSMELRRQISTGAHGIVAVYVSQPGAKETLLPINGCGGEVFCDYATFLNLTQNVRLSRSEYDNQCPDLESCDGTTCRN</sequence>
<keyword evidence="6" id="KW-1015">Disulfide bond</keyword>
<comment type="catalytic activity">
    <reaction evidence="1">
        <text>a phosphate monoester + H2O = an alcohol + phosphate</text>
        <dbReference type="Rhea" id="RHEA:15017"/>
        <dbReference type="ChEBI" id="CHEBI:15377"/>
        <dbReference type="ChEBI" id="CHEBI:30879"/>
        <dbReference type="ChEBI" id="CHEBI:43474"/>
        <dbReference type="ChEBI" id="CHEBI:67140"/>
        <dbReference type="EC" id="3.1.3.2"/>
    </reaction>
</comment>
<evidence type="ECO:0000256" key="5">
    <source>
        <dbReference type="ARBA" id="ARBA00022801"/>
    </source>
</evidence>
<gene>
    <name evidence="8" type="ORF">EVAR_36533_1</name>
</gene>
<organism evidence="8 9">
    <name type="scientific">Eumeta variegata</name>
    <name type="common">Bagworm moth</name>
    <name type="synonym">Eumeta japonica</name>
    <dbReference type="NCBI Taxonomy" id="151549"/>
    <lineage>
        <taxon>Eukaryota</taxon>
        <taxon>Metazoa</taxon>
        <taxon>Ecdysozoa</taxon>
        <taxon>Arthropoda</taxon>
        <taxon>Hexapoda</taxon>
        <taxon>Insecta</taxon>
        <taxon>Pterygota</taxon>
        <taxon>Neoptera</taxon>
        <taxon>Endopterygota</taxon>
        <taxon>Lepidoptera</taxon>
        <taxon>Glossata</taxon>
        <taxon>Ditrysia</taxon>
        <taxon>Tineoidea</taxon>
        <taxon>Psychidae</taxon>
        <taxon>Oiketicinae</taxon>
        <taxon>Eumeta</taxon>
    </lineage>
</organism>
<name>A0A4C1X7I3_EUMVA</name>
<dbReference type="STRING" id="151549.A0A4C1X7I3"/>
<proteinExistence type="inferred from homology"/>
<dbReference type="Gene3D" id="3.40.50.1240">
    <property type="entry name" value="Phosphoglycerate mutase-like"/>
    <property type="match status" value="1"/>
</dbReference>
<dbReference type="OrthoDB" id="10257284at2759"/>
<evidence type="ECO:0000256" key="4">
    <source>
        <dbReference type="ARBA" id="ARBA00022729"/>
    </source>
</evidence>
<keyword evidence="4" id="KW-0732">Signal</keyword>
<evidence type="ECO:0000256" key="3">
    <source>
        <dbReference type="ARBA" id="ARBA00012646"/>
    </source>
</evidence>
<protein>
    <recommendedName>
        <fullName evidence="3">acid phosphatase</fullName>
        <ecNumber evidence="3">3.1.3.2</ecNumber>
    </recommendedName>
</protein>
<evidence type="ECO:0000256" key="6">
    <source>
        <dbReference type="ARBA" id="ARBA00023157"/>
    </source>
</evidence>
<keyword evidence="9" id="KW-1185">Reference proteome</keyword>
<dbReference type="PANTHER" id="PTHR11567:SF211">
    <property type="entry name" value="PROSTATIC ACID PHOSPHATASE"/>
    <property type="match status" value="1"/>
</dbReference>
<accession>A0A4C1X7I3</accession>
<comment type="similarity">
    <text evidence="2">Belongs to the histidine acid phosphatase family.</text>
</comment>
<evidence type="ECO:0000256" key="1">
    <source>
        <dbReference type="ARBA" id="ARBA00000032"/>
    </source>
</evidence>
<dbReference type="AlphaFoldDB" id="A0A4C1X7I3"/>
<dbReference type="InterPro" id="IPR029033">
    <property type="entry name" value="His_PPase_superfam"/>
</dbReference>
<comment type="caution">
    <text evidence="8">The sequence shown here is derived from an EMBL/GenBank/DDBJ whole genome shotgun (WGS) entry which is preliminary data.</text>
</comment>